<dbReference type="EnsemblPlants" id="OBART04G07070.1">
    <property type="protein sequence ID" value="OBART04G07070.1"/>
    <property type="gene ID" value="OBART04G07070"/>
</dbReference>
<dbReference type="PANTHER" id="PTHR48047:SF43">
    <property type="entry name" value="OS09G0379400 PROTEIN"/>
    <property type="match status" value="1"/>
</dbReference>
<reference evidence="2" key="2">
    <citation type="submission" date="2015-03" db="UniProtKB">
        <authorList>
            <consortium name="EnsemblPlants"/>
        </authorList>
    </citation>
    <scope>IDENTIFICATION</scope>
</reference>
<dbReference type="STRING" id="65489.A0A0D3FU14"/>
<protein>
    <submittedName>
        <fullName evidence="2">Uncharacterized protein</fullName>
    </submittedName>
</protein>
<evidence type="ECO:0000313" key="2">
    <source>
        <dbReference type="EnsemblPlants" id="OBART04G07070.1"/>
    </source>
</evidence>
<accession>A0A0D3FU14</accession>
<dbReference type="SUPFAM" id="SSF53756">
    <property type="entry name" value="UDP-Glycosyltransferase/glycogen phosphorylase"/>
    <property type="match status" value="1"/>
</dbReference>
<comment type="similarity">
    <text evidence="1">Belongs to the UDP-glycosyltransferase family.</text>
</comment>
<evidence type="ECO:0000313" key="3">
    <source>
        <dbReference type="Proteomes" id="UP000026960"/>
    </source>
</evidence>
<dbReference type="Gramene" id="OBART04G07070.1">
    <property type="protein sequence ID" value="OBART04G07070.1"/>
    <property type="gene ID" value="OBART04G07070"/>
</dbReference>
<keyword evidence="3" id="KW-1185">Reference proteome</keyword>
<sequence length="192" mass="20028">MAAAGHDGQLPHVAIFPFMARGHTVPMTHLACLLRRRCLAAVTFFTTPGNAPFVRGQLDDDVAVVELPFPDHVVARGAAEGVEALDSLFPLPAFVEAVSALRPGLEASLAAARPRVGLLVADAEVIARVARELMMMVGEGKGGGGEAARNVAALAAKAREAVAEGGSSWKALEEMVATLCRPVEADTPFLPK</sequence>
<dbReference type="AlphaFoldDB" id="A0A0D3FU14"/>
<name>A0A0D3FU14_9ORYZ</name>
<dbReference type="GO" id="GO:0035251">
    <property type="term" value="F:UDP-glucosyltransferase activity"/>
    <property type="evidence" value="ECO:0007669"/>
    <property type="project" value="TreeGrafter"/>
</dbReference>
<reference evidence="2" key="1">
    <citation type="journal article" date="2009" name="Rice">
        <title>De Novo Next Generation Sequencing of Plant Genomes.</title>
        <authorList>
            <person name="Rounsley S."/>
            <person name="Marri P.R."/>
            <person name="Yu Y."/>
            <person name="He R."/>
            <person name="Sisneros N."/>
            <person name="Goicoechea J.L."/>
            <person name="Lee S.J."/>
            <person name="Angelova A."/>
            <person name="Kudrna D."/>
            <person name="Luo M."/>
            <person name="Affourtit J."/>
            <person name="Desany B."/>
            <person name="Knight J."/>
            <person name="Niazi F."/>
            <person name="Egholm M."/>
            <person name="Wing R.A."/>
        </authorList>
    </citation>
    <scope>NUCLEOTIDE SEQUENCE [LARGE SCALE GENOMIC DNA]</scope>
    <source>
        <strain evidence="2">cv. IRGC 105608</strain>
    </source>
</reference>
<dbReference type="PANTHER" id="PTHR48047">
    <property type="entry name" value="GLYCOSYLTRANSFERASE"/>
    <property type="match status" value="1"/>
</dbReference>
<dbReference type="Gene3D" id="3.40.50.2000">
    <property type="entry name" value="Glycogen Phosphorylase B"/>
    <property type="match status" value="1"/>
</dbReference>
<evidence type="ECO:0000256" key="1">
    <source>
        <dbReference type="ARBA" id="ARBA00009995"/>
    </source>
</evidence>
<dbReference type="PaxDb" id="65489-OBART04G07070.1"/>
<dbReference type="Proteomes" id="UP000026960">
    <property type="component" value="Chromosome 4"/>
</dbReference>
<proteinExistence type="inferred from homology"/>
<organism evidence="2">
    <name type="scientific">Oryza barthii</name>
    <dbReference type="NCBI Taxonomy" id="65489"/>
    <lineage>
        <taxon>Eukaryota</taxon>
        <taxon>Viridiplantae</taxon>
        <taxon>Streptophyta</taxon>
        <taxon>Embryophyta</taxon>
        <taxon>Tracheophyta</taxon>
        <taxon>Spermatophyta</taxon>
        <taxon>Magnoliopsida</taxon>
        <taxon>Liliopsida</taxon>
        <taxon>Poales</taxon>
        <taxon>Poaceae</taxon>
        <taxon>BOP clade</taxon>
        <taxon>Oryzoideae</taxon>
        <taxon>Oryzeae</taxon>
        <taxon>Oryzinae</taxon>
        <taxon>Oryza</taxon>
    </lineage>
</organism>
<dbReference type="eggNOG" id="KOG1192">
    <property type="taxonomic scope" value="Eukaryota"/>
</dbReference>
<dbReference type="HOGENOM" id="CLU_1565140_0_0_1"/>